<keyword evidence="15 18" id="KW-0472">Membrane</keyword>
<evidence type="ECO:0000256" key="2">
    <source>
        <dbReference type="ARBA" id="ARBA00007012"/>
    </source>
</evidence>
<dbReference type="EMBL" id="HQ157566">
    <property type="protein sequence ID" value="ADM67898.1"/>
    <property type="molecule type" value="Genomic_DNA"/>
</dbReference>
<evidence type="ECO:0000256" key="5">
    <source>
        <dbReference type="ARBA" id="ARBA00022448"/>
    </source>
</evidence>
<evidence type="ECO:0000256" key="6">
    <source>
        <dbReference type="ARBA" id="ARBA00022660"/>
    </source>
</evidence>
<keyword evidence="9" id="KW-1278">Translocase</keyword>
<evidence type="ECO:0000256" key="11">
    <source>
        <dbReference type="ARBA" id="ARBA00022989"/>
    </source>
</evidence>
<evidence type="ECO:0000256" key="18">
    <source>
        <dbReference type="SAM" id="Phobius"/>
    </source>
</evidence>
<keyword evidence="7 18" id="KW-0812">Transmembrane</keyword>
<evidence type="ECO:0000313" key="19">
    <source>
        <dbReference type="EMBL" id="ADM67898.1"/>
    </source>
</evidence>
<feature type="transmembrane region" description="Helical" evidence="18">
    <location>
        <begin position="181"/>
        <end position="204"/>
    </location>
</feature>
<dbReference type="PANTHER" id="PTHR46552">
    <property type="entry name" value="NADH-UBIQUINONE OXIDOREDUCTASE CHAIN 2"/>
    <property type="match status" value="1"/>
</dbReference>
<name>E1B2Q3_CALCM</name>
<geneLocation type="mitochondrion" evidence="19"/>
<evidence type="ECO:0000256" key="8">
    <source>
        <dbReference type="ARBA" id="ARBA00022792"/>
    </source>
</evidence>
<evidence type="ECO:0000256" key="4">
    <source>
        <dbReference type="ARBA" id="ARBA00021008"/>
    </source>
</evidence>
<evidence type="ECO:0000256" key="14">
    <source>
        <dbReference type="ARBA" id="ARBA00023128"/>
    </source>
</evidence>
<keyword evidence="8" id="KW-0999">Mitochondrion inner membrane</keyword>
<comment type="similarity">
    <text evidence="2">Belongs to the complex I subunit 2 family.</text>
</comment>
<reference evidence="19" key="1">
    <citation type="journal article" date="2012" name="Mar. Biotechnol.">
        <title>Genomic Resources for Sea Lice: Analysis of ESTs and Mitochondrial Genomes.</title>
        <authorList>
            <person name="Yasuike M."/>
            <person name="Leong J."/>
            <person name="Jantzen S.G."/>
            <person name="von Schalburg K.R."/>
            <person name="Nilsen F."/>
            <person name="Jones S.R."/>
            <person name="Koop B.F."/>
        </authorList>
    </citation>
    <scope>NUCLEOTIDE SEQUENCE</scope>
</reference>
<keyword evidence="13" id="KW-0830">Ubiquinone</keyword>
<keyword evidence="6" id="KW-0679">Respiratory chain</keyword>
<evidence type="ECO:0000256" key="10">
    <source>
        <dbReference type="ARBA" id="ARBA00022982"/>
    </source>
</evidence>
<dbReference type="InterPro" id="IPR050175">
    <property type="entry name" value="Complex_I_Subunit_2"/>
</dbReference>
<keyword evidence="11 18" id="KW-1133">Transmembrane helix</keyword>
<feature type="transmembrane region" description="Helical" evidence="18">
    <location>
        <begin position="289"/>
        <end position="311"/>
    </location>
</feature>
<evidence type="ECO:0000256" key="12">
    <source>
        <dbReference type="ARBA" id="ARBA00023027"/>
    </source>
</evidence>
<gene>
    <name evidence="19" type="primary">nad2</name>
</gene>
<keyword evidence="10" id="KW-0249">Electron transport</keyword>
<evidence type="ECO:0000256" key="13">
    <source>
        <dbReference type="ARBA" id="ARBA00023075"/>
    </source>
</evidence>
<feature type="transmembrane region" description="Helical" evidence="18">
    <location>
        <begin position="133"/>
        <end position="151"/>
    </location>
</feature>
<feature type="transmembrane region" description="Helical" evidence="18">
    <location>
        <begin position="244"/>
        <end position="268"/>
    </location>
</feature>
<comment type="catalytic activity">
    <reaction evidence="17">
        <text>a ubiquinone + NADH + 5 H(+)(in) = a ubiquinol + NAD(+) + 4 H(+)(out)</text>
        <dbReference type="Rhea" id="RHEA:29091"/>
        <dbReference type="Rhea" id="RHEA-COMP:9565"/>
        <dbReference type="Rhea" id="RHEA-COMP:9566"/>
        <dbReference type="ChEBI" id="CHEBI:15378"/>
        <dbReference type="ChEBI" id="CHEBI:16389"/>
        <dbReference type="ChEBI" id="CHEBI:17976"/>
        <dbReference type="ChEBI" id="CHEBI:57540"/>
        <dbReference type="ChEBI" id="CHEBI:57945"/>
        <dbReference type="EC" id="7.1.1.2"/>
    </reaction>
</comment>
<keyword evidence="14 19" id="KW-0496">Mitochondrion</keyword>
<evidence type="ECO:0000256" key="3">
    <source>
        <dbReference type="ARBA" id="ARBA00012944"/>
    </source>
</evidence>
<evidence type="ECO:0000256" key="7">
    <source>
        <dbReference type="ARBA" id="ARBA00022692"/>
    </source>
</evidence>
<organism evidence="19">
    <name type="scientific">Caligus clemensi</name>
    <name type="common">Sea louse</name>
    <dbReference type="NCBI Taxonomy" id="344056"/>
    <lineage>
        <taxon>Eukaryota</taxon>
        <taxon>Metazoa</taxon>
        <taxon>Ecdysozoa</taxon>
        <taxon>Arthropoda</taxon>
        <taxon>Crustacea</taxon>
        <taxon>Multicrustacea</taxon>
        <taxon>Hexanauplia</taxon>
        <taxon>Copepoda</taxon>
        <taxon>Siphonostomatoida</taxon>
        <taxon>Caligidae</taxon>
        <taxon>Caligus</taxon>
    </lineage>
</organism>
<protein>
    <recommendedName>
        <fullName evidence="4">NADH-ubiquinone oxidoreductase chain 2</fullName>
        <ecNumber evidence="3">7.1.1.2</ecNumber>
    </recommendedName>
    <alternativeName>
        <fullName evidence="16">NADH dehydrogenase subunit 2</fullName>
    </alternativeName>
</protein>
<accession>E1B2Q3</accession>
<dbReference type="EC" id="7.1.1.2" evidence="3"/>
<evidence type="ECO:0000256" key="9">
    <source>
        <dbReference type="ARBA" id="ARBA00022967"/>
    </source>
</evidence>
<dbReference type="GO" id="GO:0008137">
    <property type="term" value="F:NADH dehydrogenase (ubiquinone) activity"/>
    <property type="evidence" value="ECO:0007669"/>
    <property type="project" value="UniProtKB-EC"/>
</dbReference>
<dbReference type="GO" id="GO:0006120">
    <property type="term" value="P:mitochondrial electron transport, NADH to ubiquinone"/>
    <property type="evidence" value="ECO:0007669"/>
    <property type="project" value="TreeGrafter"/>
</dbReference>
<feature type="transmembrane region" description="Helical" evidence="18">
    <location>
        <begin position="24"/>
        <end position="44"/>
    </location>
</feature>
<dbReference type="GO" id="GO:0005743">
    <property type="term" value="C:mitochondrial inner membrane"/>
    <property type="evidence" value="ECO:0007669"/>
    <property type="project" value="UniProtKB-SubCell"/>
</dbReference>
<dbReference type="PANTHER" id="PTHR46552:SF1">
    <property type="entry name" value="NADH-UBIQUINONE OXIDOREDUCTASE CHAIN 2"/>
    <property type="match status" value="1"/>
</dbReference>
<evidence type="ECO:0000256" key="16">
    <source>
        <dbReference type="ARBA" id="ARBA00031028"/>
    </source>
</evidence>
<keyword evidence="12" id="KW-0520">NAD</keyword>
<proteinExistence type="inferred from homology"/>
<dbReference type="AlphaFoldDB" id="E1B2Q3"/>
<feature type="transmembrane region" description="Helical" evidence="18">
    <location>
        <begin position="158"/>
        <end position="175"/>
    </location>
</feature>
<evidence type="ECO:0000256" key="1">
    <source>
        <dbReference type="ARBA" id="ARBA00004448"/>
    </source>
</evidence>
<evidence type="ECO:0000256" key="17">
    <source>
        <dbReference type="ARBA" id="ARBA00049551"/>
    </source>
</evidence>
<feature type="transmembrane region" description="Helical" evidence="18">
    <location>
        <begin position="216"/>
        <end position="238"/>
    </location>
</feature>
<comment type="subcellular location">
    <subcellularLocation>
        <location evidence="1">Mitochondrion inner membrane</location>
        <topology evidence="1">Multi-pass membrane protein</topology>
    </subcellularLocation>
</comment>
<sequence>MHYSLMIQISLMLSVVGGLSSSSIYMYWCMLELNTLMFMAMLWLDKKTNSSLSMMKYFLIQSLGTVLMIWGLFMISDLSLMMSMLLKLGVFPFYMWGLDLVMNSSWMIFMYLMGVQKVLPLFFLTSLSGFNSIYILISIMGMVVSCLGSFYKSDLSSLMFYSSLFNMSILLLLVMKSNLVMIMFMMYLIVLIPCWLEFTSTYMINVNMISINPSILMVFLSMGGFPPSIGFFFKWLVFNNMLTMNYSLLICVLVMVMSLYMFYLYLVIIMSSLMLGITKMMKSNKISMYSNLMFSMHLLCMFALIMMMYSLKILFWK</sequence>
<keyword evidence="5" id="KW-0813">Transport</keyword>
<evidence type="ECO:0000256" key="15">
    <source>
        <dbReference type="ARBA" id="ARBA00023136"/>
    </source>
</evidence>
<feature type="transmembrane region" description="Helical" evidence="18">
    <location>
        <begin position="56"/>
        <end position="75"/>
    </location>
</feature>